<evidence type="ECO:0000256" key="1">
    <source>
        <dbReference type="ARBA" id="ARBA00022729"/>
    </source>
</evidence>
<evidence type="ECO:0000313" key="3">
    <source>
        <dbReference type="EMBL" id="SUZ81007.1"/>
    </source>
</evidence>
<dbReference type="EMBL" id="UINC01001449">
    <property type="protein sequence ID" value="SUZ81007.1"/>
    <property type="molecule type" value="Genomic_DNA"/>
</dbReference>
<dbReference type="InterPro" id="IPR032812">
    <property type="entry name" value="SbsA_Ig"/>
</dbReference>
<sequence>MTQFRSTRTRSVWGMIGLLSICACANQRGPPGGPRDLTGPQVVETFPDTFAVLTSFDDEIRITFDERISERAVEGTLDGAVTISPESGEVRVRHSNRALRVRMEGGFQPNEVYRVTVQPVVQDLFRNAMVGAFEFIFSTGAEMTPTVLAGSIIDRITGEPVQGARITARVEGAPEVEGSDDLVIPTHVAVSDVSGVYAFRYV</sequence>
<accession>A0A381QT40</accession>
<protein>
    <recommendedName>
        <fullName evidence="2">SbsA Ig-like domain-containing protein</fullName>
    </recommendedName>
</protein>
<dbReference type="Pfam" id="PF13205">
    <property type="entry name" value="Big_5"/>
    <property type="match status" value="1"/>
</dbReference>
<gene>
    <name evidence="3" type="ORF">METZ01_LOCUS33861</name>
</gene>
<organism evidence="3">
    <name type="scientific">marine metagenome</name>
    <dbReference type="NCBI Taxonomy" id="408172"/>
    <lineage>
        <taxon>unclassified sequences</taxon>
        <taxon>metagenomes</taxon>
        <taxon>ecological metagenomes</taxon>
    </lineage>
</organism>
<reference evidence="3" key="1">
    <citation type="submission" date="2018-05" db="EMBL/GenBank/DDBJ databases">
        <authorList>
            <person name="Lanie J.A."/>
            <person name="Ng W.-L."/>
            <person name="Kazmierczak K.M."/>
            <person name="Andrzejewski T.M."/>
            <person name="Davidsen T.M."/>
            <person name="Wayne K.J."/>
            <person name="Tettelin H."/>
            <person name="Glass J.I."/>
            <person name="Rusch D."/>
            <person name="Podicherti R."/>
            <person name="Tsui H.-C.T."/>
            <person name="Winkler M.E."/>
        </authorList>
    </citation>
    <scope>NUCLEOTIDE SEQUENCE</scope>
</reference>
<proteinExistence type="predicted"/>
<feature type="domain" description="SbsA Ig-like" evidence="2">
    <location>
        <begin position="37"/>
        <end position="139"/>
    </location>
</feature>
<evidence type="ECO:0000259" key="2">
    <source>
        <dbReference type="Pfam" id="PF13205"/>
    </source>
</evidence>
<name>A0A381QT40_9ZZZZ</name>
<dbReference type="AlphaFoldDB" id="A0A381QT40"/>
<dbReference type="PROSITE" id="PS51257">
    <property type="entry name" value="PROKAR_LIPOPROTEIN"/>
    <property type="match status" value="1"/>
</dbReference>
<feature type="non-terminal residue" evidence="3">
    <location>
        <position position="202"/>
    </location>
</feature>
<keyword evidence="1" id="KW-0732">Signal</keyword>